<feature type="transmembrane region" description="Helical" evidence="14">
    <location>
        <begin position="645"/>
        <end position="668"/>
    </location>
</feature>
<reference evidence="16" key="1">
    <citation type="submission" date="2019-04" db="EMBL/GenBank/DDBJ databases">
        <title>Sequencing of skin fungus with MAO and IRED activity.</title>
        <authorList>
            <person name="Marsaioli A.J."/>
            <person name="Bonatto J.M.C."/>
            <person name="Reis Junior O."/>
        </authorList>
    </citation>
    <scope>NUCLEOTIDE SEQUENCE</scope>
    <source>
        <strain evidence="16">28M1</strain>
    </source>
</reference>
<dbReference type="CDD" id="cd11062">
    <property type="entry name" value="CYP58-like"/>
    <property type="match status" value="1"/>
</dbReference>
<evidence type="ECO:0000256" key="5">
    <source>
        <dbReference type="ARBA" id="ARBA00022692"/>
    </source>
</evidence>
<feature type="compositionally biased region" description="Basic and acidic residues" evidence="13">
    <location>
        <begin position="848"/>
        <end position="868"/>
    </location>
</feature>
<dbReference type="PANTHER" id="PTHR24305:SF147">
    <property type="entry name" value="P450, PUTATIVE (EUROFUNG)-RELATED"/>
    <property type="match status" value="1"/>
</dbReference>
<feature type="transmembrane region" description="Helical" evidence="14">
    <location>
        <begin position="568"/>
        <end position="592"/>
    </location>
</feature>
<dbReference type="GO" id="GO:0016705">
    <property type="term" value="F:oxidoreductase activity, acting on paired donors, with incorporation or reduction of molecular oxygen"/>
    <property type="evidence" value="ECO:0007669"/>
    <property type="project" value="InterPro"/>
</dbReference>
<name>A0A9P4X076_9PLEO</name>
<feature type="transmembrane region" description="Helical" evidence="14">
    <location>
        <begin position="612"/>
        <end position="633"/>
    </location>
</feature>
<dbReference type="SUPFAM" id="SSF48264">
    <property type="entry name" value="Cytochrome P450"/>
    <property type="match status" value="1"/>
</dbReference>
<evidence type="ECO:0000259" key="15">
    <source>
        <dbReference type="Pfam" id="PF20684"/>
    </source>
</evidence>
<evidence type="ECO:0000256" key="13">
    <source>
        <dbReference type="SAM" id="MobiDB-lite"/>
    </source>
</evidence>
<evidence type="ECO:0000256" key="8">
    <source>
        <dbReference type="ARBA" id="ARBA00023002"/>
    </source>
</evidence>
<keyword evidence="11 14" id="KW-0472">Membrane</keyword>
<dbReference type="GO" id="GO:0020037">
    <property type="term" value="F:heme binding"/>
    <property type="evidence" value="ECO:0007669"/>
    <property type="project" value="InterPro"/>
</dbReference>
<dbReference type="InterPro" id="IPR002401">
    <property type="entry name" value="Cyt_P450_E_grp-I"/>
</dbReference>
<keyword evidence="4 12" id="KW-0349">Heme</keyword>
<comment type="cofactor">
    <cofactor evidence="1 12">
        <name>heme</name>
        <dbReference type="ChEBI" id="CHEBI:30413"/>
    </cofactor>
</comment>
<evidence type="ECO:0000256" key="3">
    <source>
        <dbReference type="ARBA" id="ARBA00010617"/>
    </source>
</evidence>
<keyword evidence="7 14" id="KW-1133">Transmembrane helix</keyword>
<evidence type="ECO:0000256" key="12">
    <source>
        <dbReference type="PIRSR" id="PIRSR602401-1"/>
    </source>
</evidence>
<keyword evidence="5 14" id="KW-0812">Transmembrane</keyword>
<dbReference type="Gene3D" id="1.10.630.10">
    <property type="entry name" value="Cytochrome P450"/>
    <property type="match status" value="1"/>
</dbReference>
<feature type="transmembrane region" description="Helical" evidence="14">
    <location>
        <begin position="696"/>
        <end position="721"/>
    </location>
</feature>
<gene>
    <name evidence="16" type="ORF">E8E12_011476</name>
</gene>
<keyword evidence="8" id="KW-0560">Oxidoreductase</keyword>
<evidence type="ECO:0000256" key="10">
    <source>
        <dbReference type="ARBA" id="ARBA00023033"/>
    </source>
</evidence>
<dbReference type="FunFam" id="1.10.630.10:FF:000069">
    <property type="entry name" value="Cytochrome P450, putative (Eurofung)"/>
    <property type="match status" value="1"/>
</dbReference>
<dbReference type="AlphaFoldDB" id="A0A9P4X076"/>
<keyword evidence="6 12" id="KW-0479">Metal-binding</keyword>
<dbReference type="PROSITE" id="PS00086">
    <property type="entry name" value="CYTOCHROME_P450"/>
    <property type="match status" value="1"/>
</dbReference>
<dbReference type="PRINTS" id="PR00463">
    <property type="entry name" value="EP450I"/>
</dbReference>
<dbReference type="PRINTS" id="PR00385">
    <property type="entry name" value="P450"/>
</dbReference>
<evidence type="ECO:0000256" key="2">
    <source>
        <dbReference type="ARBA" id="ARBA00004167"/>
    </source>
</evidence>
<keyword evidence="17" id="KW-1185">Reference proteome</keyword>
<evidence type="ECO:0000313" key="17">
    <source>
        <dbReference type="Proteomes" id="UP000758155"/>
    </source>
</evidence>
<proteinExistence type="inferred from homology"/>
<dbReference type="InterPro" id="IPR001128">
    <property type="entry name" value="Cyt_P450"/>
</dbReference>
<dbReference type="InterPro" id="IPR036396">
    <property type="entry name" value="Cyt_P450_sf"/>
</dbReference>
<evidence type="ECO:0000256" key="6">
    <source>
        <dbReference type="ARBA" id="ARBA00022723"/>
    </source>
</evidence>
<dbReference type="GO" id="GO:0016020">
    <property type="term" value="C:membrane"/>
    <property type="evidence" value="ECO:0007669"/>
    <property type="project" value="UniProtKB-SubCell"/>
</dbReference>
<evidence type="ECO:0000256" key="14">
    <source>
        <dbReference type="SAM" id="Phobius"/>
    </source>
</evidence>
<keyword evidence="10" id="KW-0503">Monooxygenase</keyword>
<sequence length="902" mass="100411">MMTAQAVLPPSATSMISTRNVLMFVGIWLAYHILKALYNISPLHPLSRIPGPKLAAATYLPEFYYDVVKYGCYTKEIAKMHEEYGPIVRISPHETHCNDISFADEIYAVGGRKRDKPVHQINGSALGQAGFGTADHDLHRVRRIPLAKFFSRSMIARLEPEIQNLAQKLCDKLLRESGRKAFDITMAYSCFTSDAISGYSFGESFGFLDQDGWYPNFREPLASILKPVFIFRFFPWTKASAGIGKYLVDYMPPSTAMMVRTLQIDLPEKMRKAKADIDAGIKYDRPTVFGTILESDLVSLEKEPQRLADEAAGVIGAGTETTSWAMAVITYHLLTKPELLTKLRNELQTVVKDPKQLPSWTELEHLPYLGAVIQEGLRLSYGVSARTARVPTEENLVFRGEWNKRSVEYIIPQGYAVGMSAAVTHHDEKAFPDSHAFIPERWLDENTNRRKDVERSMLAFSKGSRSCLGMNLALCELNLSLTALALRVLPHMHLFETTPEDLAYDHDMFIPMTKDNRELDPDARIIAPDGLPLTIIVVSCVFLGISIITVALRTYVRLTKGTFGLDDAFVGAGTVVYAAVTGVAIYACLVGLGRLEEDLNAWQWSEAMKYYIIWILMYVVGLALVKSSICITIQRIASTRKDLVYTVWALLAVTWASFLITFLGTLLYCQPVRAIWTPTLILSGEGHCAPVDTFVIIGHVATVSTIATDLALVVVPAVMLWNTQMKRQAKVQAFGLLSFASIASVITMVRIPYVNKFEGGTNLQFWVSHTMLCSNIETGIGCIASSVPSLRHFFRRNGDGSSGPSNKRSGTGTQLVTVGGSRQQRRLRDSFRNPTDIGFSLSTVHHGRPSDNWERLDGGSDKSDEPIDPKKIIYAERSYAVDIESHPEVRKYGSGYPRGHAM</sequence>
<feature type="transmembrane region" description="Helical" evidence="14">
    <location>
        <begin position="531"/>
        <end position="556"/>
    </location>
</feature>
<accession>A0A9P4X076</accession>
<dbReference type="InterPro" id="IPR050121">
    <property type="entry name" value="Cytochrome_P450_monoxygenase"/>
</dbReference>
<feature type="compositionally biased region" description="Polar residues" evidence="13">
    <location>
        <begin position="802"/>
        <end position="822"/>
    </location>
</feature>
<dbReference type="Pfam" id="PF20684">
    <property type="entry name" value="Fung_rhodopsin"/>
    <property type="match status" value="1"/>
</dbReference>
<evidence type="ECO:0000256" key="4">
    <source>
        <dbReference type="ARBA" id="ARBA00022617"/>
    </source>
</evidence>
<organism evidence="16 17">
    <name type="scientific">Didymella heteroderae</name>
    <dbReference type="NCBI Taxonomy" id="1769908"/>
    <lineage>
        <taxon>Eukaryota</taxon>
        <taxon>Fungi</taxon>
        <taxon>Dikarya</taxon>
        <taxon>Ascomycota</taxon>
        <taxon>Pezizomycotina</taxon>
        <taxon>Dothideomycetes</taxon>
        <taxon>Pleosporomycetidae</taxon>
        <taxon>Pleosporales</taxon>
        <taxon>Pleosporineae</taxon>
        <taxon>Didymellaceae</taxon>
        <taxon>Didymella</taxon>
    </lineage>
</organism>
<comment type="subcellular location">
    <subcellularLocation>
        <location evidence="2">Membrane</location>
        <topology evidence="2">Single-pass membrane protein</topology>
    </subcellularLocation>
</comment>
<dbReference type="PANTHER" id="PTHR24305">
    <property type="entry name" value="CYTOCHROME P450"/>
    <property type="match status" value="1"/>
</dbReference>
<feature type="region of interest" description="Disordered" evidence="13">
    <location>
        <begin position="795"/>
        <end position="826"/>
    </location>
</feature>
<comment type="caution">
    <text evidence="16">The sequence shown here is derived from an EMBL/GenBank/DDBJ whole genome shotgun (WGS) entry which is preliminary data.</text>
</comment>
<protein>
    <recommendedName>
        <fullName evidence="15">Rhodopsin domain-containing protein</fullName>
    </recommendedName>
</protein>
<feature type="transmembrane region" description="Helical" evidence="14">
    <location>
        <begin position="21"/>
        <end position="38"/>
    </location>
</feature>
<dbReference type="OrthoDB" id="3945418at2759"/>
<evidence type="ECO:0000313" key="16">
    <source>
        <dbReference type="EMBL" id="KAF3046661.1"/>
    </source>
</evidence>
<evidence type="ECO:0000256" key="9">
    <source>
        <dbReference type="ARBA" id="ARBA00023004"/>
    </source>
</evidence>
<keyword evidence="9 12" id="KW-0408">Iron</keyword>
<dbReference type="Proteomes" id="UP000758155">
    <property type="component" value="Unassembled WGS sequence"/>
</dbReference>
<evidence type="ECO:0000256" key="7">
    <source>
        <dbReference type="ARBA" id="ARBA00022989"/>
    </source>
</evidence>
<feature type="binding site" description="axial binding residue" evidence="12">
    <location>
        <position position="467"/>
    </location>
    <ligand>
        <name>heme</name>
        <dbReference type="ChEBI" id="CHEBI:30413"/>
    </ligand>
    <ligandPart>
        <name>Fe</name>
        <dbReference type="ChEBI" id="CHEBI:18248"/>
    </ligandPart>
</feature>
<dbReference type="InterPro" id="IPR049326">
    <property type="entry name" value="Rhodopsin_dom_fungi"/>
</dbReference>
<evidence type="ECO:0000256" key="1">
    <source>
        <dbReference type="ARBA" id="ARBA00001971"/>
    </source>
</evidence>
<evidence type="ECO:0000256" key="11">
    <source>
        <dbReference type="ARBA" id="ARBA00023136"/>
    </source>
</evidence>
<feature type="domain" description="Rhodopsin" evidence="15">
    <location>
        <begin position="552"/>
        <end position="796"/>
    </location>
</feature>
<feature type="region of interest" description="Disordered" evidence="13">
    <location>
        <begin position="838"/>
        <end position="868"/>
    </location>
</feature>
<dbReference type="EMBL" id="SWKV01000004">
    <property type="protein sequence ID" value="KAF3046661.1"/>
    <property type="molecule type" value="Genomic_DNA"/>
</dbReference>
<dbReference type="GO" id="GO:0004497">
    <property type="term" value="F:monooxygenase activity"/>
    <property type="evidence" value="ECO:0007669"/>
    <property type="project" value="UniProtKB-KW"/>
</dbReference>
<dbReference type="Pfam" id="PF00067">
    <property type="entry name" value="p450"/>
    <property type="match status" value="1"/>
</dbReference>
<dbReference type="InterPro" id="IPR017972">
    <property type="entry name" value="Cyt_P450_CS"/>
</dbReference>
<dbReference type="GO" id="GO:0005506">
    <property type="term" value="F:iron ion binding"/>
    <property type="evidence" value="ECO:0007669"/>
    <property type="project" value="InterPro"/>
</dbReference>
<feature type="transmembrane region" description="Helical" evidence="14">
    <location>
        <begin position="733"/>
        <end position="753"/>
    </location>
</feature>
<comment type="similarity">
    <text evidence="3">Belongs to the cytochrome P450 family.</text>
</comment>